<dbReference type="HOGENOM" id="CLU_2427164_0_0_1"/>
<dbReference type="AlphaFoldDB" id="A0A067SN61"/>
<evidence type="ECO:0000313" key="2">
    <source>
        <dbReference type="Proteomes" id="UP000027222"/>
    </source>
</evidence>
<name>A0A067SN61_GALM3</name>
<protein>
    <submittedName>
        <fullName evidence="1">Uncharacterized protein</fullName>
    </submittedName>
</protein>
<evidence type="ECO:0000313" key="1">
    <source>
        <dbReference type="EMBL" id="KDR72351.1"/>
    </source>
</evidence>
<proteinExistence type="predicted"/>
<accession>A0A067SN61</accession>
<dbReference type="EMBL" id="KL142389">
    <property type="protein sequence ID" value="KDR72351.1"/>
    <property type="molecule type" value="Genomic_DNA"/>
</dbReference>
<sequence length="91" mass="10286">MPFGLTTTTTRMVVSHYWLRRTRDFVDNLQHPTRHLPAAHEELATDCLSTKKGSSASFTKLSRPRFDEVVSTNYDGASRPLAPILAVDRQI</sequence>
<gene>
    <name evidence="1" type="ORF">GALMADRAFT_229137</name>
</gene>
<organism evidence="1 2">
    <name type="scientific">Galerina marginata (strain CBS 339.88)</name>
    <dbReference type="NCBI Taxonomy" id="685588"/>
    <lineage>
        <taxon>Eukaryota</taxon>
        <taxon>Fungi</taxon>
        <taxon>Dikarya</taxon>
        <taxon>Basidiomycota</taxon>
        <taxon>Agaricomycotina</taxon>
        <taxon>Agaricomycetes</taxon>
        <taxon>Agaricomycetidae</taxon>
        <taxon>Agaricales</taxon>
        <taxon>Agaricineae</taxon>
        <taxon>Strophariaceae</taxon>
        <taxon>Galerina</taxon>
    </lineage>
</organism>
<dbReference type="Proteomes" id="UP000027222">
    <property type="component" value="Unassembled WGS sequence"/>
</dbReference>
<reference evidence="2" key="1">
    <citation type="journal article" date="2014" name="Proc. Natl. Acad. Sci. U.S.A.">
        <title>Extensive sampling of basidiomycete genomes demonstrates inadequacy of the white-rot/brown-rot paradigm for wood decay fungi.</title>
        <authorList>
            <person name="Riley R."/>
            <person name="Salamov A.A."/>
            <person name="Brown D.W."/>
            <person name="Nagy L.G."/>
            <person name="Floudas D."/>
            <person name="Held B.W."/>
            <person name="Levasseur A."/>
            <person name="Lombard V."/>
            <person name="Morin E."/>
            <person name="Otillar R."/>
            <person name="Lindquist E.A."/>
            <person name="Sun H."/>
            <person name="LaButti K.M."/>
            <person name="Schmutz J."/>
            <person name="Jabbour D."/>
            <person name="Luo H."/>
            <person name="Baker S.E."/>
            <person name="Pisabarro A.G."/>
            <person name="Walton J.D."/>
            <person name="Blanchette R.A."/>
            <person name="Henrissat B."/>
            <person name="Martin F."/>
            <person name="Cullen D."/>
            <person name="Hibbett D.S."/>
            <person name="Grigoriev I.V."/>
        </authorList>
    </citation>
    <scope>NUCLEOTIDE SEQUENCE [LARGE SCALE GENOMIC DNA]</scope>
    <source>
        <strain evidence="2">CBS 339.88</strain>
    </source>
</reference>
<keyword evidence="2" id="KW-1185">Reference proteome</keyword>